<dbReference type="InterPro" id="IPR004100">
    <property type="entry name" value="ATPase_F1/V1/A1_a/bsu_N"/>
</dbReference>
<dbReference type="HAMAP" id="MF_00310">
    <property type="entry name" value="ATP_synth_B_arch"/>
    <property type="match status" value="1"/>
</dbReference>
<feature type="domain" description="ATPase F1/V1/A1 complex alpha/beta subunit N-terminal" evidence="6">
    <location>
        <begin position="11"/>
        <end position="74"/>
    </location>
</feature>
<dbReference type="NCBIfam" id="NF003235">
    <property type="entry name" value="PRK04196.1"/>
    <property type="match status" value="1"/>
</dbReference>
<evidence type="ECO:0000256" key="4">
    <source>
        <dbReference type="HAMAP-Rule" id="MF_00310"/>
    </source>
</evidence>
<dbReference type="PANTHER" id="PTHR43389:SF4">
    <property type="entry name" value="V-TYPE PROTON ATPASE SUBUNIT B"/>
    <property type="match status" value="1"/>
</dbReference>
<dbReference type="RefSeq" id="WP_344130838.1">
    <property type="nucleotide sequence ID" value="NZ_BAAALT010000076.1"/>
</dbReference>
<reference evidence="8 9" key="1">
    <citation type="journal article" date="2019" name="Int. J. Syst. Evol. Microbiol.">
        <title>The Global Catalogue of Microorganisms (GCM) 10K type strain sequencing project: providing services to taxonomists for standard genome sequencing and annotation.</title>
        <authorList>
            <consortium name="The Broad Institute Genomics Platform"/>
            <consortium name="The Broad Institute Genome Sequencing Center for Infectious Disease"/>
            <person name="Wu L."/>
            <person name="Ma J."/>
        </authorList>
    </citation>
    <scope>NUCLEOTIDE SEQUENCE [LARGE SCALE GENOMIC DNA]</scope>
    <source>
        <strain evidence="8 9">JCM 13250</strain>
    </source>
</reference>
<evidence type="ECO:0000256" key="1">
    <source>
        <dbReference type="ARBA" id="ARBA00008936"/>
    </source>
</evidence>
<organism evidence="8 9">
    <name type="scientific">Luedemannella flava</name>
    <dbReference type="NCBI Taxonomy" id="349316"/>
    <lineage>
        <taxon>Bacteria</taxon>
        <taxon>Bacillati</taxon>
        <taxon>Actinomycetota</taxon>
        <taxon>Actinomycetes</taxon>
        <taxon>Micromonosporales</taxon>
        <taxon>Micromonosporaceae</taxon>
        <taxon>Luedemannella</taxon>
    </lineage>
</organism>
<name>A0ABN2M136_9ACTN</name>
<comment type="similarity">
    <text evidence="1 4">Belongs to the ATPase alpha/beta chains family.</text>
</comment>
<feature type="domain" description="ATP synthase A/B type C-terminal" evidence="7">
    <location>
        <begin position="355"/>
        <end position="451"/>
    </location>
</feature>
<sequence length="463" mass="49088">MSATPVEYRTVSDVRGPLLVVRDVAGVGWDEYAHISLPGDRRHGIVLEVDRDLAVVQVLEGTDGIDPAATTVSFGGQPLRIPVGPGWLGRVCNGRGEPIDGGPPILAPHTAPVSGNPINPTARQAPAEPVLTGVSAVDALTTLVRGQKLPVFSVAGLPHLRLATQIAAQAAAGDQPFCVVVAAMGLSHADADAARDVLEERSAAGELVLLVNLADDPVMERILAPRVALTIAEHLAYSLDRHVLVVAADMTSYCEAVREISAARGEIPARHAYPGYLYSDLASLYERCGRIRGRPGSVTIMPVLTMPAGDITHPVPDLTGYITEGQIVLSARAHARGVYPPVDPLSSLSRLMRHGAGPGHTRDDHLDVAAQLLAALARSRQVRDLAELIGTDALSPTDQAYLTLEQELADRLLTQRPDRTRGLDDTLDRAWAVLGTLPRRELTMISAAQVAAHLPPDPAADHA</sequence>
<dbReference type="InterPro" id="IPR022879">
    <property type="entry name" value="V-ATPase_su_B/beta"/>
</dbReference>
<proteinExistence type="inferred from homology"/>
<dbReference type="EMBL" id="BAAALT010000076">
    <property type="protein sequence ID" value="GAA1804980.1"/>
    <property type="molecule type" value="Genomic_DNA"/>
</dbReference>
<comment type="function">
    <text evidence="4">Produces ATP from ADP in the presence of a proton gradient across the membrane. The V-type beta chain is a regulatory subunit.</text>
</comment>
<gene>
    <name evidence="4" type="primary">atpB</name>
    <name evidence="8" type="ORF">GCM10009682_28450</name>
</gene>
<dbReference type="CDD" id="cd01135">
    <property type="entry name" value="V_A-ATPase_B"/>
    <property type="match status" value="1"/>
</dbReference>
<dbReference type="InterPro" id="IPR055190">
    <property type="entry name" value="ATP-synt_VA_C"/>
</dbReference>
<evidence type="ECO:0000256" key="2">
    <source>
        <dbReference type="ARBA" id="ARBA00022448"/>
    </source>
</evidence>
<accession>A0ABN2M136</accession>
<keyword evidence="9" id="KW-1185">Reference proteome</keyword>
<dbReference type="Pfam" id="PF00006">
    <property type="entry name" value="ATP-synt_ab"/>
    <property type="match status" value="1"/>
</dbReference>
<evidence type="ECO:0000259" key="6">
    <source>
        <dbReference type="Pfam" id="PF02874"/>
    </source>
</evidence>
<evidence type="ECO:0000313" key="8">
    <source>
        <dbReference type="EMBL" id="GAA1804980.1"/>
    </source>
</evidence>
<comment type="caution">
    <text evidence="8">The sequence shown here is derived from an EMBL/GenBank/DDBJ whole genome shotgun (WGS) entry which is preliminary data.</text>
</comment>
<feature type="domain" description="ATPase F1/V1/A1 complex alpha/beta subunit nucleotide-binding" evidence="5">
    <location>
        <begin position="133"/>
        <end position="349"/>
    </location>
</feature>
<evidence type="ECO:0000256" key="3">
    <source>
        <dbReference type="ARBA" id="ARBA00023065"/>
    </source>
</evidence>
<dbReference type="Gene3D" id="3.40.50.12240">
    <property type="match status" value="1"/>
</dbReference>
<evidence type="ECO:0000313" key="9">
    <source>
        <dbReference type="Proteomes" id="UP001500218"/>
    </source>
</evidence>
<keyword evidence="4" id="KW-0375">Hydrogen ion transport</keyword>
<keyword evidence="4" id="KW-0066">ATP synthesis</keyword>
<dbReference type="Pfam" id="PF02874">
    <property type="entry name" value="ATP-synt_ab_N"/>
    <property type="match status" value="1"/>
</dbReference>
<dbReference type="Pfam" id="PF22919">
    <property type="entry name" value="ATP-synt_VA_C"/>
    <property type="match status" value="1"/>
</dbReference>
<evidence type="ECO:0000259" key="7">
    <source>
        <dbReference type="Pfam" id="PF22919"/>
    </source>
</evidence>
<dbReference type="InterPro" id="IPR000194">
    <property type="entry name" value="ATPase_F1/V1/A1_a/bsu_nucl-bd"/>
</dbReference>
<keyword evidence="3 4" id="KW-0406">Ion transport</keyword>
<dbReference type="Proteomes" id="UP001500218">
    <property type="component" value="Unassembled WGS sequence"/>
</dbReference>
<dbReference type="CDD" id="cd18118">
    <property type="entry name" value="ATP-synt_V_A-type_beta_N"/>
    <property type="match status" value="1"/>
</dbReference>
<dbReference type="InterPro" id="IPR027417">
    <property type="entry name" value="P-loop_NTPase"/>
</dbReference>
<dbReference type="PANTHER" id="PTHR43389">
    <property type="entry name" value="V-TYPE PROTON ATPASE SUBUNIT B"/>
    <property type="match status" value="1"/>
</dbReference>
<keyword evidence="2 4" id="KW-0813">Transport</keyword>
<dbReference type="SUPFAM" id="SSF52540">
    <property type="entry name" value="P-loop containing nucleoside triphosphate hydrolases"/>
    <property type="match status" value="1"/>
</dbReference>
<protein>
    <recommendedName>
        <fullName evidence="4">V-type ATP synthase beta chain</fullName>
    </recommendedName>
    <alternativeName>
        <fullName evidence="4">V-ATPase subunit B</fullName>
    </alternativeName>
</protein>
<evidence type="ECO:0000259" key="5">
    <source>
        <dbReference type="Pfam" id="PF00006"/>
    </source>
</evidence>